<name>A0A2G5BCG0_COERN</name>
<feature type="transmembrane region" description="Helical" evidence="10">
    <location>
        <begin position="143"/>
        <end position="162"/>
    </location>
</feature>
<dbReference type="GO" id="GO:0042761">
    <property type="term" value="P:very long-chain fatty acid biosynthetic process"/>
    <property type="evidence" value="ECO:0007669"/>
    <property type="project" value="TreeGrafter"/>
</dbReference>
<dbReference type="GO" id="GO:0030148">
    <property type="term" value="P:sphingolipid biosynthetic process"/>
    <property type="evidence" value="ECO:0007669"/>
    <property type="project" value="TreeGrafter"/>
</dbReference>
<evidence type="ECO:0000256" key="7">
    <source>
        <dbReference type="ARBA" id="ARBA00023098"/>
    </source>
</evidence>
<evidence type="ECO:0000256" key="2">
    <source>
        <dbReference type="ARBA" id="ARBA00022516"/>
    </source>
</evidence>
<dbReference type="GO" id="GO:0009922">
    <property type="term" value="F:fatty acid elongase activity"/>
    <property type="evidence" value="ECO:0007669"/>
    <property type="project" value="InterPro"/>
</dbReference>
<dbReference type="EMBL" id="KZ303498">
    <property type="protein sequence ID" value="PIA16698.1"/>
    <property type="molecule type" value="Genomic_DNA"/>
</dbReference>
<evidence type="ECO:0000256" key="8">
    <source>
        <dbReference type="ARBA" id="ARBA00023136"/>
    </source>
</evidence>
<gene>
    <name evidence="11" type="ORF">COEREDRAFT_42225</name>
</gene>
<dbReference type="EC" id="2.3.1.-" evidence="10"/>
<protein>
    <recommendedName>
        <fullName evidence="10">Elongation of fatty acids protein</fullName>
        <ecNumber evidence="10">2.3.1.-</ecNumber>
    </recommendedName>
</protein>
<organism evidence="11 12">
    <name type="scientific">Coemansia reversa (strain ATCC 12441 / NRRL 1564)</name>
    <dbReference type="NCBI Taxonomy" id="763665"/>
    <lineage>
        <taxon>Eukaryota</taxon>
        <taxon>Fungi</taxon>
        <taxon>Fungi incertae sedis</taxon>
        <taxon>Zoopagomycota</taxon>
        <taxon>Kickxellomycotina</taxon>
        <taxon>Kickxellomycetes</taxon>
        <taxon>Kickxellales</taxon>
        <taxon>Kickxellaceae</taxon>
        <taxon>Coemansia</taxon>
    </lineage>
</organism>
<dbReference type="STRING" id="763665.A0A2G5BCG0"/>
<dbReference type="AlphaFoldDB" id="A0A2G5BCG0"/>
<dbReference type="GO" id="GO:0005789">
    <property type="term" value="C:endoplasmic reticulum membrane"/>
    <property type="evidence" value="ECO:0007669"/>
    <property type="project" value="TreeGrafter"/>
</dbReference>
<keyword evidence="8 10" id="KW-0472">Membrane</keyword>
<evidence type="ECO:0000256" key="5">
    <source>
        <dbReference type="ARBA" id="ARBA00022832"/>
    </source>
</evidence>
<keyword evidence="3 10" id="KW-0808">Transferase</keyword>
<reference evidence="11 12" key="1">
    <citation type="journal article" date="2015" name="Genome Biol. Evol.">
        <title>Phylogenomic analyses indicate that early fungi evolved digesting cell walls of algal ancestors of land plants.</title>
        <authorList>
            <person name="Chang Y."/>
            <person name="Wang S."/>
            <person name="Sekimoto S."/>
            <person name="Aerts A.L."/>
            <person name="Choi C."/>
            <person name="Clum A."/>
            <person name="LaButti K.M."/>
            <person name="Lindquist E.A."/>
            <person name="Yee Ngan C."/>
            <person name="Ohm R.A."/>
            <person name="Salamov A.A."/>
            <person name="Grigoriev I.V."/>
            <person name="Spatafora J.W."/>
            <person name="Berbee M.L."/>
        </authorList>
    </citation>
    <scope>NUCLEOTIDE SEQUENCE [LARGE SCALE GENOMIC DNA]</scope>
    <source>
        <strain evidence="11 12">NRRL 1564</strain>
    </source>
</reference>
<keyword evidence="9 10" id="KW-0275">Fatty acid biosynthesis</keyword>
<feature type="transmembrane region" description="Helical" evidence="10">
    <location>
        <begin position="194"/>
        <end position="213"/>
    </location>
</feature>
<keyword evidence="2 10" id="KW-0444">Lipid biosynthesis</keyword>
<feature type="transmembrane region" description="Helical" evidence="10">
    <location>
        <begin position="225"/>
        <end position="246"/>
    </location>
</feature>
<dbReference type="GO" id="GO:0034626">
    <property type="term" value="P:fatty acid elongation, polyunsaturated fatty acid"/>
    <property type="evidence" value="ECO:0007669"/>
    <property type="project" value="TreeGrafter"/>
</dbReference>
<keyword evidence="7 10" id="KW-0443">Lipid metabolism</keyword>
<proteinExistence type="inferred from homology"/>
<keyword evidence="12" id="KW-1185">Reference proteome</keyword>
<evidence type="ECO:0000313" key="12">
    <source>
        <dbReference type="Proteomes" id="UP000242474"/>
    </source>
</evidence>
<evidence type="ECO:0000256" key="4">
    <source>
        <dbReference type="ARBA" id="ARBA00022692"/>
    </source>
</evidence>
<dbReference type="Pfam" id="PF01151">
    <property type="entry name" value="ELO"/>
    <property type="match status" value="1"/>
</dbReference>
<feature type="transmembrane region" description="Helical" evidence="10">
    <location>
        <begin position="33"/>
        <end position="52"/>
    </location>
</feature>
<evidence type="ECO:0000256" key="1">
    <source>
        <dbReference type="ARBA" id="ARBA00004141"/>
    </source>
</evidence>
<evidence type="ECO:0000313" key="11">
    <source>
        <dbReference type="EMBL" id="PIA16698.1"/>
    </source>
</evidence>
<dbReference type="GO" id="GO:0019367">
    <property type="term" value="P:fatty acid elongation, saturated fatty acid"/>
    <property type="evidence" value="ECO:0007669"/>
    <property type="project" value="TreeGrafter"/>
</dbReference>
<dbReference type="GO" id="GO:0034625">
    <property type="term" value="P:fatty acid elongation, monounsaturated fatty acid"/>
    <property type="evidence" value="ECO:0007669"/>
    <property type="project" value="TreeGrafter"/>
</dbReference>
<keyword evidence="5 10" id="KW-0276">Fatty acid metabolism</keyword>
<evidence type="ECO:0000256" key="9">
    <source>
        <dbReference type="ARBA" id="ARBA00023160"/>
    </source>
</evidence>
<accession>A0A2G5BCG0</accession>
<dbReference type="Proteomes" id="UP000242474">
    <property type="component" value="Unassembled WGS sequence"/>
</dbReference>
<keyword evidence="4 10" id="KW-0812">Transmembrane</keyword>
<comment type="catalytic activity">
    <reaction evidence="10">
        <text>an acyl-CoA + malonyl-CoA + H(+) = a 3-oxoacyl-CoA + CO2 + CoA</text>
        <dbReference type="Rhea" id="RHEA:50252"/>
        <dbReference type="ChEBI" id="CHEBI:15378"/>
        <dbReference type="ChEBI" id="CHEBI:16526"/>
        <dbReference type="ChEBI" id="CHEBI:57287"/>
        <dbReference type="ChEBI" id="CHEBI:57384"/>
        <dbReference type="ChEBI" id="CHEBI:58342"/>
        <dbReference type="ChEBI" id="CHEBI:90726"/>
    </reaction>
    <physiologicalReaction direction="left-to-right" evidence="10">
        <dbReference type="Rhea" id="RHEA:50253"/>
    </physiologicalReaction>
</comment>
<evidence type="ECO:0000256" key="10">
    <source>
        <dbReference type="RuleBase" id="RU361115"/>
    </source>
</evidence>
<dbReference type="OrthoDB" id="10259681at2759"/>
<dbReference type="PANTHER" id="PTHR11157">
    <property type="entry name" value="FATTY ACID ACYL TRANSFERASE-RELATED"/>
    <property type="match status" value="1"/>
</dbReference>
<feature type="transmembrane region" description="Helical" evidence="10">
    <location>
        <begin position="169"/>
        <end position="188"/>
    </location>
</feature>
<sequence>MCASDHHIPPPAGTHVKLSDVPLGGWYPFLMQWQVPVLVSIVYATLAFYSNYKIGKRPSVTKNIPKPSAVKTNTSPKKASKKSVLAPMTMIVLIHNTVLAVYSAWAFWGVFPAFVQKIITEGWQNGLCDMDGMLWNTVLFKHVYLFYISKFYELLDTAIIIAKGRKASFLQIYHHAGVIVIMFLANYYSSAASIFIVWENAGVHTIMYTYYALTAIGINPPGKQYLTSLQIFQFLFGQSFVLFYVITPNCQSSSQRVWLWALTTYLLPLIYLFVQFFSKTYNNKKRADLQKLE</sequence>
<evidence type="ECO:0000256" key="6">
    <source>
        <dbReference type="ARBA" id="ARBA00022989"/>
    </source>
</evidence>
<evidence type="ECO:0000256" key="3">
    <source>
        <dbReference type="ARBA" id="ARBA00022679"/>
    </source>
</evidence>
<dbReference type="InterPro" id="IPR002076">
    <property type="entry name" value="ELO_fam"/>
</dbReference>
<feature type="transmembrane region" description="Helical" evidence="10">
    <location>
        <begin position="84"/>
        <end position="108"/>
    </location>
</feature>
<comment type="subcellular location">
    <subcellularLocation>
        <location evidence="1">Membrane</location>
        <topology evidence="1">Multi-pass membrane protein</topology>
    </subcellularLocation>
</comment>
<dbReference type="PANTHER" id="PTHR11157:SF169">
    <property type="entry name" value="ELONGATION OF FATTY ACIDS PROTEIN"/>
    <property type="match status" value="1"/>
</dbReference>
<keyword evidence="6 10" id="KW-1133">Transmembrane helix</keyword>
<comment type="similarity">
    <text evidence="10">Belongs to the ELO family.</text>
</comment>
<feature type="transmembrane region" description="Helical" evidence="10">
    <location>
        <begin position="258"/>
        <end position="277"/>
    </location>
</feature>